<evidence type="ECO:0000256" key="4">
    <source>
        <dbReference type="ARBA" id="ARBA00022840"/>
    </source>
</evidence>
<dbReference type="GO" id="GO:0016020">
    <property type="term" value="C:membrane"/>
    <property type="evidence" value="ECO:0007669"/>
    <property type="project" value="UniProtKB-SubCell"/>
</dbReference>
<dbReference type="InterPro" id="IPR000719">
    <property type="entry name" value="Prot_kinase_dom"/>
</dbReference>
<dbReference type="Gene3D" id="1.10.510.10">
    <property type="entry name" value="Transferase(Phosphotransferase) domain 1"/>
    <property type="match status" value="2"/>
</dbReference>
<dbReference type="SMART" id="SM00219">
    <property type="entry name" value="TyrKc"/>
    <property type="match status" value="1"/>
</dbReference>
<keyword evidence="4" id="KW-0067">ATP-binding</keyword>
<feature type="domain" description="Protein kinase" evidence="6">
    <location>
        <begin position="347"/>
        <end position="625"/>
    </location>
</feature>
<dbReference type="PROSITE" id="PS50011">
    <property type="entry name" value="PROTEIN_KINASE_DOM"/>
    <property type="match status" value="1"/>
</dbReference>
<dbReference type="EMBL" id="GDJX01023162">
    <property type="protein sequence ID" value="JAT44774.1"/>
    <property type="molecule type" value="Transcribed_RNA"/>
</dbReference>
<keyword evidence="5" id="KW-0472">Membrane</keyword>
<dbReference type="InterPro" id="IPR001245">
    <property type="entry name" value="Ser-Thr/Tyr_kinase_cat_dom"/>
</dbReference>
<keyword evidence="2" id="KW-0732">Signal</keyword>
<dbReference type="InterPro" id="IPR011009">
    <property type="entry name" value="Kinase-like_dom_sf"/>
</dbReference>
<keyword evidence="7" id="KW-0418">Kinase</keyword>
<keyword evidence="3" id="KW-0547">Nucleotide-binding</keyword>
<keyword evidence="7" id="KW-0675">Receptor</keyword>
<organism evidence="7">
    <name type="scientific">Anthurium amnicola</name>
    <dbReference type="NCBI Taxonomy" id="1678845"/>
    <lineage>
        <taxon>Eukaryota</taxon>
        <taxon>Viridiplantae</taxon>
        <taxon>Streptophyta</taxon>
        <taxon>Embryophyta</taxon>
        <taxon>Tracheophyta</taxon>
        <taxon>Spermatophyta</taxon>
        <taxon>Magnoliopsida</taxon>
        <taxon>Liliopsida</taxon>
        <taxon>Araceae</taxon>
        <taxon>Pothoideae</taxon>
        <taxon>Potheae</taxon>
        <taxon>Anthurium</taxon>
    </lineage>
</organism>
<feature type="non-terminal residue" evidence="7">
    <location>
        <position position="1"/>
    </location>
</feature>
<dbReference type="InterPro" id="IPR020635">
    <property type="entry name" value="Tyr_kinase_cat_dom"/>
</dbReference>
<dbReference type="PANTHER" id="PTHR46008">
    <property type="entry name" value="LEAF RUST 10 DISEASE-RESISTANCE LOCUS RECEPTOR-LIKE PROTEIN KINASE-LIKE 1.4"/>
    <property type="match status" value="1"/>
</dbReference>
<keyword evidence="7" id="KW-0808">Transferase</keyword>
<comment type="subcellular location">
    <subcellularLocation>
        <location evidence="1">Membrane</location>
        <topology evidence="1">Single-pass membrane protein</topology>
    </subcellularLocation>
</comment>
<evidence type="ECO:0000256" key="2">
    <source>
        <dbReference type="ARBA" id="ARBA00022729"/>
    </source>
</evidence>
<keyword evidence="5" id="KW-1133">Transmembrane helix</keyword>
<protein>
    <submittedName>
        <fullName evidence="7">Probably inactive receptor-like protein kinase At2g46850</fullName>
    </submittedName>
</protein>
<proteinExistence type="predicted"/>
<dbReference type="InterPro" id="IPR025287">
    <property type="entry name" value="WAK_GUB"/>
</dbReference>
<evidence type="ECO:0000256" key="3">
    <source>
        <dbReference type="ARBA" id="ARBA00022741"/>
    </source>
</evidence>
<name>A0A1D1XQV3_9ARAE</name>
<sequence length="663" mass="72856">SALIRQLVDHPPRATPARPVPPLLPSPFVNGGRLLLLFLLRRVSPRPPLSNACGERCGHLLLPFPFHLNASCGPGVDAFRLTCRDNSTAALFLRVGPADLRVLSFSPSPVGTLVVDFSPHAPFSSPCDRRYSDLGGSSLFDHNQFYGISAGNFLRLYDCEDSSVCRTGCEEVTRGAGGCEGNGSFSGCCYPLSDSSVWKPGDSFSVFSQFGCRSFSSWALRPQGESEIALQGVEIEWAFPRRHRNGTFCSEEALVVNATAVEGGLRCTCRSGFVGDGFTEGAGCLKSCEKDGSTTYGNECCTGGFCKKKRAFIAGMLVSISFIAAVTVFCAFLRCPIKAKNWELDPSRLLNIIGKASQIKIYAYEELTEATERFGRSMNLVDSADGAIHVGMLSDGSHITMQTIKCENKEELIGALNRVGFLSQISHRNIARILGCCVASSNALLLVHEFSANGTLEELLQKERGIILSWFHRIRIATEVANVLAYLQFEVHPPIYVRGLKSSDILVDMDYSVKIHAYKFSQPRFGDGFCSYVVSQDSHDVYYFGLLLMEMITGTRSGNLPQLVLPRLHDGNLTEIMDPCIRIYEQMPDLYEQVEKVTHLAKRCLLSSEEGKMCILEVAKDLGFVMKQCMDNISTAGPELEHTLSDSSLLQMISRSPDSMYIT</sequence>
<feature type="transmembrane region" description="Helical" evidence="5">
    <location>
        <begin position="311"/>
        <end position="333"/>
    </location>
</feature>
<dbReference type="GO" id="GO:0030247">
    <property type="term" value="F:polysaccharide binding"/>
    <property type="evidence" value="ECO:0007669"/>
    <property type="project" value="InterPro"/>
</dbReference>
<evidence type="ECO:0000256" key="5">
    <source>
        <dbReference type="SAM" id="Phobius"/>
    </source>
</evidence>
<dbReference type="Gene3D" id="3.30.200.20">
    <property type="entry name" value="Phosphorylase Kinase, domain 1"/>
    <property type="match status" value="1"/>
</dbReference>
<dbReference type="Pfam" id="PF07714">
    <property type="entry name" value="PK_Tyr_Ser-Thr"/>
    <property type="match status" value="1"/>
</dbReference>
<evidence type="ECO:0000256" key="1">
    <source>
        <dbReference type="ARBA" id="ARBA00004167"/>
    </source>
</evidence>
<reference evidence="7" key="1">
    <citation type="submission" date="2015-07" db="EMBL/GenBank/DDBJ databases">
        <title>Transcriptome Assembly of Anthurium amnicola.</title>
        <authorList>
            <person name="Suzuki J."/>
        </authorList>
    </citation>
    <scope>NUCLEOTIDE SEQUENCE</scope>
</reference>
<dbReference type="Pfam" id="PF13947">
    <property type="entry name" value="GUB_WAK_bind"/>
    <property type="match status" value="1"/>
</dbReference>
<dbReference type="GO" id="GO:0004713">
    <property type="term" value="F:protein tyrosine kinase activity"/>
    <property type="evidence" value="ECO:0007669"/>
    <property type="project" value="InterPro"/>
</dbReference>
<keyword evidence="5" id="KW-0812">Transmembrane</keyword>
<evidence type="ECO:0000259" key="6">
    <source>
        <dbReference type="PROSITE" id="PS50011"/>
    </source>
</evidence>
<dbReference type="SUPFAM" id="SSF56112">
    <property type="entry name" value="Protein kinase-like (PK-like)"/>
    <property type="match status" value="1"/>
</dbReference>
<gene>
    <name evidence="7" type="primary">At2g46850_1</name>
    <name evidence="7" type="ORF">g.22046</name>
</gene>
<dbReference type="PANTHER" id="PTHR46008:SF20">
    <property type="entry name" value="PROTEIN KINASE DOMAIN-CONTAINING PROTEIN"/>
    <property type="match status" value="1"/>
</dbReference>
<dbReference type="AlphaFoldDB" id="A0A1D1XQV3"/>
<evidence type="ECO:0000313" key="7">
    <source>
        <dbReference type="EMBL" id="JAT44774.1"/>
    </source>
</evidence>
<dbReference type="GO" id="GO:0005524">
    <property type="term" value="F:ATP binding"/>
    <property type="evidence" value="ECO:0007669"/>
    <property type="project" value="UniProtKB-KW"/>
</dbReference>
<accession>A0A1D1XQV3</accession>